<dbReference type="Gene3D" id="3.90.220.20">
    <property type="entry name" value="DNA methylase specificity domains"/>
    <property type="match status" value="1"/>
</dbReference>
<keyword evidence="6" id="KW-1185">Reference proteome</keyword>
<dbReference type="InterPro" id="IPR000055">
    <property type="entry name" value="Restrct_endonuc_typeI_TRD"/>
</dbReference>
<reference evidence="5 6" key="1">
    <citation type="submission" date="2018-05" db="EMBL/GenBank/DDBJ databases">
        <title>Genomic Encyclopedia of Archaeal and Bacterial Type Strains, Phase II (KMG-II): from individual species to whole genera.</title>
        <authorList>
            <person name="Goeker M."/>
        </authorList>
    </citation>
    <scope>NUCLEOTIDE SEQUENCE [LARGE SCALE GENOMIC DNA]</scope>
    <source>
        <strain evidence="5 6">DSM 19975</strain>
    </source>
</reference>
<keyword evidence="3" id="KW-0238">DNA-binding</keyword>
<name>A0A316H6E0_9SPHI</name>
<sequence>MAKENKSAGKVPNLRFPEFGDEWEEKILKEVLTIGSGRDYKHLSSGEVPVFGTGGLMTYVNEYIYEGESVCIGRKGTINIYSSQKTIYCLHLVKNMKLRKLMFKILYFKSWNLA</sequence>
<accession>A0A316H6E0</accession>
<comment type="caution">
    <text evidence="5">The sequence shown here is derived from an EMBL/GenBank/DDBJ whole genome shotgun (WGS) entry which is preliminary data.</text>
</comment>
<dbReference type="GO" id="GO:0009307">
    <property type="term" value="P:DNA restriction-modification system"/>
    <property type="evidence" value="ECO:0007669"/>
    <property type="project" value="UniProtKB-KW"/>
</dbReference>
<evidence type="ECO:0000256" key="2">
    <source>
        <dbReference type="ARBA" id="ARBA00022747"/>
    </source>
</evidence>
<proteinExistence type="inferred from homology"/>
<gene>
    <name evidence="5" type="ORF">LX99_03430</name>
</gene>
<evidence type="ECO:0000256" key="1">
    <source>
        <dbReference type="ARBA" id="ARBA00010923"/>
    </source>
</evidence>
<evidence type="ECO:0000256" key="3">
    <source>
        <dbReference type="ARBA" id="ARBA00023125"/>
    </source>
</evidence>
<feature type="domain" description="Type I restriction modification DNA specificity" evidence="4">
    <location>
        <begin position="21"/>
        <end position="108"/>
    </location>
</feature>
<dbReference type="SUPFAM" id="SSF116734">
    <property type="entry name" value="DNA methylase specificity domain"/>
    <property type="match status" value="1"/>
</dbReference>
<keyword evidence="2" id="KW-0680">Restriction system</keyword>
<organism evidence="5 6">
    <name type="scientific">Mucilaginibacter oryzae</name>
    <dbReference type="NCBI Taxonomy" id="468058"/>
    <lineage>
        <taxon>Bacteria</taxon>
        <taxon>Pseudomonadati</taxon>
        <taxon>Bacteroidota</taxon>
        <taxon>Sphingobacteriia</taxon>
        <taxon>Sphingobacteriales</taxon>
        <taxon>Sphingobacteriaceae</taxon>
        <taxon>Mucilaginibacter</taxon>
    </lineage>
</organism>
<evidence type="ECO:0000313" key="6">
    <source>
        <dbReference type="Proteomes" id="UP000245678"/>
    </source>
</evidence>
<dbReference type="AlphaFoldDB" id="A0A316H6E0"/>
<dbReference type="RefSeq" id="WP_109608956.1">
    <property type="nucleotide sequence ID" value="NZ_QGHA01000006.1"/>
</dbReference>
<evidence type="ECO:0000313" key="5">
    <source>
        <dbReference type="EMBL" id="PWK76564.1"/>
    </source>
</evidence>
<evidence type="ECO:0000259" key="4">
    <source>
        <dbReference type="Pfam" id="PF01420"/>
    </source>
</evidence>
<dbReference type="Pfam" id="PF01420">
    <property type="entry name" value="Methylase_S"/>
    <property type="match status" value="1"/>
</dbReference>
<dbReference type="GO" id="GO:0003677">
    <property type="term" value="F:DNA binding"/>
    <property type="evidence" value="ECO:0007669"/>
    <property type="project" value="UniProtKB-KW"/>
</dbReference>
<comment type="similarity">
    <text evidence="1">Belongs to the type-I restriction system S methylase family.</text>
</comment>
<dbReference type="EMBL" id="QGHA01000006">
    <property type="protein sequence ID" value="PWK76564.1"/>
    <property type="molecule type" value="Genomic_DNA"/>
</dbReference>
<dbReference type="Proteomes" id="UP000245678">
    <property type="component" value="Unassembled WGS sequence"/>
</dbReference>
<dbReference type="InterPro" id="IPR044946">
    <property type="entry name" value="Restrct_endonuc_typeI_TRD_sf"/>
</dbReference>
<protein>
    <submittedName>
        <fullName evidence="5">Type I restriction modification DNA specificity protein</fullName>
    </submittedName>
</protein>